<dbReference type="GO" id="GO:0005829">
    <property type="term" value="C:cytosol"/>
    <property type="evidence" value="ECO:0007669"/>
    <property type="project" value="TreeGrafter"/>
</dbReference>
<protein>
    <submittedName>
        <fullName evidence="5">HB</fullName>
    </submittedName>
</protein>
<dbReference type="Gene3D" id="4.10.520.10">
    <property type="entry name" value="IHF-like DNA-binding proteins"/>
    <property type="match status" value="1"/>
</dbReference>
<dbReference type="EMBL" id="CYZA01000006">
    <property type="protein sequence ID" value="CUN84545.1"/>
    <property type="molecule type" value="Genomic_DNA"/>
</dbReference>
<dbReference type="GO" id="GO:0003677">
    <property type="term" value="F:DNA binding"/>
    <property type="evidence" value="ECO:0007669"/>
    <property type="project" value="UniProtKB-KW"/>
</dbReference>
<dbReference type="PANTHER" id="PTHR33175">
    <property type="entry name" value="DNA-BINDING PROTEIN HU"/>
    <property type="match status" value="1"/>
</dbReference>
<dbReference type="CDD" id="cd13831">
    <property type="entry name" value="HU"/>
    <property type="match status" value="1"/>
</dbReference>
<dbReference type="RefSeq" id="WP_055053238.1">
    <property type="nucleotide sequence ID" value="NZ_CYZA01000006.1"/>
</dbReference>
<evidence type="ECO:0000256" key="4">
    <source>
        <dbReference type="RuleBase" id="RU003939"/>
    </source>
</evidence>
<evidence type="ECO:0000256" key="2">
    <source>
        <dbReference type="ARBA" id="ARBA00023067"/>
    </source>
</evidence>
<keyword evidence="2" id="KW-0226">DNA condensation</keyword>
<organism evidence="5 6">
    <name type="scientific">Blautia obeum</name>
    <dbReference type="NCBI Taxonomy" id="40520"/>
    <lineage>
        <taxon>Bacteria</taxon>
        <taxon>Bacillati</taxon>
        <taxon>Bacillota</taxon>
        <taxon>Clostridia</taxon>
        <taxon>Lachnospirales</taxon>
        <taxon>Lachnospiraceae</taxon>
        <taxon>Blautia</taxon>
    </lineage>
</organism>
<accession>A0A174AAT4</accession>
<evidence type="ECO:0000313" key="6">
    <source>
        <dbReference type="Proteomes" id="UP000095447"/>
    </source>
</evidence>
<dbReference type="InterPro" id="IPR010992">
    <property type="entry name" value="IHF-like_DNA-bd_dom_sf"/>
</dbReference>
<proteinExistence type="inferred from homology"/>
<dbReference type="Proteomes" id="UP000095447">
    <property type="component" value="Unassembled WGS sequence"/>
</dbReference>
<dbReference type="Pfam" id="PF00216">
    <property type="entry name" value="Bac_DNA_binding"/>
    <property type="match status" value="1"/>
</dbReference>
<comment type="similarity">
    <text evidence="1 4">Belongs to the bacterial histone-like protein family.</text>
</comment>
<evidence type="ECO:0000313" key="5">
    <source>
        <dbReference type="EMBL" id="CUN84545.1"/>
    </source>
</evidence>
<evidence type="ECO:0000256" key="3">
    <source>
        <dbReference type="ARBA" id="ARBA00023125"/>
    </source>
</evidence>
<keyword evidence="3" id="KW-0238">DNA-binding</keyword>
<dbReference type="SUPFAM" id="SSF47729">
    <property type="entry name" value="IHF-like DNA-binding proteins"/>
    <property type="match status" value="1"/>
</dbReference>
<dbReference type="SMART" id="SM00411">
    <property type="entry name" value="BHL"/>
    <property type="match status" value="1"/>
</dbReference>
<dbReference type="GO" id="GO:0030527">
    <property type="term" value="F:structural constituent of chromatin"/>
    <property type="evidence" value="ECO:0007669"/>
    <property type="project" value="InterPro"/>
</dbReference>
<sequence length="90" mass="9536">MTKAEVITKVAETTGITKKDTGAMVDAFLQVITNELASGGKVAFTGFGSFSVVERAARECRNPQTGETMMTEAHLAPKFKAGKALKDAVK</sequence>
<dbReference type="InterPro" id="IPR000119">
    <property type="entry name" value="Hist_DNA-bd"/>
</dbReference>
<gene>
    <name evidence="5" type="primary">hup</name>
    <name evidence="5" type="ORF">ERS852395_01494</name>
</gene>
<reference evidence="5 6" key="1">
    <citation type="submission" date="2015-09" db="EMBL/GenBank/DDBJ databases">
        <authorList>
            <consortium name="Pathogen Informatics"/>
        </authorList>
    </citation>
    <scope>NUCLEOTIDE SEQUENCE [LARGE SCALE GENOMIC DNA]</scope>
    <source>
        <strain evidence="5 6">2789STDY5608838</strain>
    </source>
</reference>
<dbReference type="PRINTS" id="PR01727">
    <property type="entry name" value="DNABINDINGHU"/>
</dbReference>
<name>A0A174AAT4_9FIRM</name>
<dbReference type="PANTHER" id="PTHR33175:SF3">
    <property type="entry name" value="DNA-BINDING PROTEIN HU-BETA"/>
    <property type="match status" value="1"/>
</dbReference>
<dbReference type="AlphaFoldDB" id="A0A174AAT4"/>
<evidence type="ECO:0000256" key="1">
    <source>
        <dbReference type="ARBA" id="ARBA00010529"/>
    </source>
</evidence>
<dbReference type="GO" id="GO:0030261">
    <property type="term" value="P:chromosome condensation"/>
    <property type="evidence" value="ECO:0007669"/>
    <property type="project" value="UniProtKB-KW"/>
</dbReference>